<organism evidence="2 3">
    <name type="scientific">Mycoplasmopsis equigenitalium</name>
    <dbReference type="NCBI Taxonomy" id="114883"/>
    <lineage>
        <taxon>Bacteria</taxon>
        <taxon>Bacillati</taxon>
        <taxon>Mycoplasmatota</taxon>
        <taxon>Mycoplasmoidales</taxon>
        <taxon>Metamycoplasmataceae</taxon>
        <taxon>Mycoplasmopsis</taxon>
    </lineage>
</organism>
<keyword evidence="3" id="KW-1185">Reference proteome</keyword>
<evidence type="ECO:0000256" key="1">
    <source>
        <dbReference type="SAM" id="Phobius"/>
    </source>
</evidence>
<evidence type="ECO:0000313" key="3">
    <source>
        <dbReference type="Proteomes" id="UP001059576"/>
    </source>
</evidence>
<dbReference type="EMBL" id="CP101808">
    <property type="protein sequence ID" value="UUD37152.1"/>
    <property type="molecule type" value="Genomic_DNA"/>
</dbReference>
<dbReference type="RefSeq" id="WP_129722148.1">
    <property type="nucleotide sequence ID" value="NZ_CP101808.1"/>
</dbReference>
<keyword evidence="1" id="KW-0472">Membrane</keyword>
<sequence>MRYKDYYVAYDKRRKTHKWVIFKDNPNGIADACAIFTKRHNAIIWLMAQDIKCRIFFKTPNSSDGVAGIIEKKENANKYSVNFIINHTPQEANTFIDSICLNEDKTINIKKQQKALKGDLEMKIEQDLSNYDLKILDKNFDGNVKKDTQIRIIDGVQLYYNELQSEFENFRTNSTFVSDDVIFNTTPTKDDEVDPTNMHDIEQILQMKRISDIRAKRNAKIILILSIVLGITVAVIAITLIALKAQGKI</sequence>
<evidence type="ECO:0000313" key="2">
    <source>
        <dbReference type="EMBL" id="UUD37152.1"/>
    </source>
</evidence>
<keyword evidence="1" id="KW-0812">Transmembrane</keyword>
<accession>A0ABY5J1M0</accession>
<feature type="transmembrane region" description="Helical" evidence="1">
    <location>
        <begin position="221"/>
        <end position="243"/>
    </location>
</feature>
<protein>
    <submittedName>
        <fullName evidence="2">Uncharacterized protein</fullName>
    </submittedName>
</protein>
<name>A0ABY5J1M0_9BACT</name>
<keyword evidence="1" id="KW-1133">Transmembrane helix</keyword>
<proteinExistence type="predicted"/>
<gene>
    <name evidence="2" type="ORF">NPA09_01085</name>
</gene>
<dbReference type="Proteomes" id="UP001059576">
    <property type="component" value="Chromosome"/>
</dbReference>
<reference evidence="2" key="1">
    <citation type="submission" date="2022-07" db="EMBL/GenBank/DDBJ databases">
        <title>Complete genome of Mycoplasma equigenitalium type strain T37.</title>
        <authorList>
            <person name="Spergser J."/>
        </authorList>
    </citation>
    <scope>NUCLEOTIDE SEQUENCE</scope>
    <source>
        <strain evidence="2">T37</strain>
    </source>
</reference>